<feature type="compositionally biased region" description="Acidic residues" evidence="1">
    <location>
        <begin position="351"/>
        <end position="370"/>
    </location>
</feature>
<feature type="compositionally biased region" description="Basic and acidic residues" evidence="1">
    <location>
        <begin position="325"/>
        <end position="336"/>
    </location>
</feature>
<dbReference type="Proteomes" id="UP000191612">
    <property type="component" value="Unassembled WGS sequence"/>
</dbReference>
<proteinExistence type="predicted"/>
<feature type="compositionally biased region" description="Acidic residues" evidence="1">
    <location>
        <begin position="514"/>
        <end position="528"/>
    </location>
</feature>
<gene>
    <name evidence="2" type="ORF">PENSOL_c026G07995</name>
</gene>
<feature type="compositionally biased region" description="Polar residues" evidence="1">
    <location>
        <begin position="217"/>
        <end position="231"/>
    </location>
</feature>
<feature type="compositionally biased region" description="Low complexity" evidence="1">
    <location>
        <begin position="285"/>
        <end position="294"/>
    </location>
</feature>
<feature type="compositionally biased region" description="Acidic residues" evidence="1">
    <location>
        <begin position="559"/>
        <end position="568"/>
    </location>
</feature>
<feature type="compositionally biased region" description="Acidic residues" evidence="1">
    <location>
        <begin position="407"/>
        <end position="421"/>
    </location>
</feature>
<dbReference type="EMBL" id="MDYO01000026">
    <property type="protein sequence ID" value="OQD94362.1"/>
    <property type="molecule type" value="Genomic_DNA"/>
</dbReference>
<accession>A0A1V6QZC2</accession>
<feature type="region of interest" description="Disordered" evidence="1">
    <location>
        <begin position="209"/>
        <end position="233"/>
    </location>
</feature>
<evidence type="ECO:0000313" key="2">
    <source>
        <dbReference type="EMBL" id="OQD94362.1"/>
    </source>
</evidence>
<feature type="region of interest" description="Disordered" evidence="1">
    <location>
        <begin position="277"/>
        <end position="568"/>
    </location>
</feature>
<sequence>MASDQKFQRTVQAVAEAVQIFAAGTFDFAESIKQIWGPQTQPDAVETSNHLPVEGMQDVQVFDQLHDRTPVSQDGDRLAINSHGHPPSMTLHDGEGTLELPHEATVPLDTANMQLSNDMDAVSGSLQDAVRSCYECFARWQDKSPFPPCLPTLVGPCEYCTRMQIHCKMVPVSEMGKMMQRKREQDLYLAAQNGNTPIKKERFEDAVHETSEPLEMPSSSPIADVPQQQVGSKRAYHDINEQQPMFKRQRLQEVRRGLVPKVCRGKTVLRQEQNDLRAAAENGESPSSSVSSSSSKEEAAQIKMAMNRQESSPVETSDMLPVADKVTDEGVTHLEGENDGSSSFTQKESLEDSSSEEHEDDYSSGEEEEAVQIPAVKEALQEQDNMKVETTIQSLEENSEPSSSSSSEDESSEEESDDEPEEPRRKLFTKEEPPKEPMDNSKELIQLSDDESSNSSSEDESEDEESEDEPEEQLESHLAPEAFPQDGRERMVKAAVSTSLDQDNNESKSSSSSSEDESSEEGSEDEPEEPKKQPATKVEPQKRRKESPEEPIQITSDESSSESSEDES</sequence>
<protein>
    <submittedName>
        <fullName evidence="2">Uncharacterized protein</fullName>
    </submittedName>
</protein>
<comment type="caution">
    <text evidence="2">The sequence shown here is derived from an EMBL/GenBank/DDBJ whole genome shotgun (WGS) entry which is preliminary data.</text>
</comment>
<dbReference type="AlphaFoldDB" id="A0A1V6QZC2"/>
<feature type="compositionally biased region" description="Acidic residues" evidence="1">
    <location>
        <begin position="448"/>
        <end position="473"/>
    </location>
</feature>
<feature type="compositionally biased region" description="Low complexity" evidence="1">
    <location>
        <begin position="394"/>
        <end position="406"/>
    </location>
</feature>
<evidence type="ECO:0000256" key="1">
    <source>
        <dbReference type="SAM" id="MobiDB-lite"/>
    </source>
</evidence>
<keyword evidence="3" id="KW-1185">Reference proteome</keyword>
<feature type="compositionally biased region" description="Basic and acidic residues" evidence="1">
    <location>
        <begin position="422"/>
        <end position="442"/>
    </location>
</feature>
<reference evidence="3" key="1">
    <citation type="journal article" date="2017" name="Nat. Microbiol.">
        <title>Global analysis of biosynthetic gene clusters reveals vast potential of secondary metabolite production in Penicillium species.</title>
        <authorList>
            <person name="Nielsen J.C."/>
            <person name="Grijseels S."/>
            <person name="Prigent S."/>
            <person name="Ji B."/>
            <person name="Dainat J."/>
            <person name="Nielsen K.F."/>
            <person name="Frisvad J.C."/>
            <person name="Workman M."/>
            <person name="Nielsen J."/>
        </authorList>
    </citation>
    <scope>NUCLEOTIDE SEQUENCE [LARGE SCALE GENOMIC DNA]</scope>
    <source>
        <strain evidence="3">IBT 29525</strain>
    </source>
</reference>
<evidence type="ECO:0000313" key="3">
    <source>
        <dbReference type="Proteomes" id="UP000191612"/>
    </source>
</evidence>
<name>A0A1V6QZC2_9EURO</name>
<organism evidence="2 3">
    <name type="scientific">Penicillium solitum</name>
    <dbReference type="NCBI Taxonomy" id="60172"/>
    <lineage>
        <taxon>Eukaryota</taxon>
        <taxon>Fungi</taxon>
        <taxon>Dikarya</taxon>
        <taxon>Ascomycota</taxon>
        <taxon>Pezizomycotina</taxon>
        <taxon>Eurotiomycetes</taxon>
        <taxon>Eurotiomycetidae</taxon>
        <taxon>Eurotiales</taxon>
        <taxon>Aspergillaceae</taxon>
        <taxon>Penicillium</taxon>
    </lineage>
</organism>